<feature type="site" description="Interaction with substrate tRNA" evidence="10">
    <location>
        <position position="129"/>
    </location>
</feature>
<evidence type="ECO:0000256" key="10">
    <source>
        <dbReference type="HAMAP-Rule" id="MF_00185"/>
    </source>
</evidence>
<reference evidence="15" key="1">
    <citation type="submission" date="2016-04" db="EMBL/GenBank/DDBJ databases">
        <title>Draft genome sequence of Paludibacter jiangxiensis strain NM7.</title>
        <authorList>
            <person name="Qiu Y."/>
            <person name="Matsuura N."/>
            <person name="Ohashi A."/>
            <person name="Tourlousse M.D."/>
            <person name="Sekiguchi Y."/>
        </authorList>
    </citation>
    <scope>NUCLEOTIDE SEQUENCE [LARGE SCALE GENOMIC DNA]</scope>
    <source>
        <strain evidence="15">NM7</strain>
    </source>
</reference>
<dbReference type="InterPro" id="IPR039657">
    <property type="entry name" value="Dimethylallyltransferase"/>
</dbReference>
<dbReference type="STRING" id="681398.PJIAN_3210"/>
<dbReference type="GO" id="GO:0052381">
    <property type="term" value="F:tRNA dimethylallyltransferase activity"/>
    <property type="evidence" value="ECO:0007669"/>
    <property type="project" value="UniProtKB-UniRule"/>
</dbReference>
<dbReference type="InterPro" id="IPR018022">
    <property type="entry name" value="IPT"/>
</dbReference>
<dbReference type="EC" id="2.5.1.75" evidence="10"/>
<evidence type="ECO:0000256" key="13">
    <source>
        <dbReference type="RuleBase" id="RU003785"/>
    </source>
</evidence>
<gene>
    <name evidence="10" type="primary">miaA</name>
    <name evidence="14" type="ORF">PJIAN_3210</name>
</gene>
<comment type="catalytic activity">
    <reaction evidence="9 10 11">
        <text>adenosine(37) in tRNA + dimethylallyl diphosphate = N(6)-dimethylallyladenosine(37) in tRNA + diphosphate</text>
        <dbReference type="Rhea" id="RHEA:26482"/>
        <dbReference type="Rhea" id="RHEA-COMP:10162"/>
        <dbReference type="Rhea" id="RHEA-COMP:10375"/>
        <dbReference type="ChEBI" id="CHEBI:33019"/>
        <dbReference type="ChEBI" id="CHEBI:57623"/>
        <dbReference type="ChEBI" id="CHEBI:74411"/>
        <dbReference type="ChEBI" id="CHEBI:74415"/>
        <dbReference type="EC" id="2.5.1.75"/>
    </reaction>
</comment>
<evidence type="ECO:0000256" key="11">
    <source>
        <dbReference type="RuleBase" id="RU003783"/>
    </source>
</evidence>
<evidence type="ECO:0000256" key="5">
    <source>
        <dbReference type="ARBA" id="ARBA00022694"/>
    </source>
</evidence>
<proteinExistence type="inferred from homology"/>
<dbReference type="Gene3D" id="3.40.50.300">
    <property type="entry name" value="P-loop containing nucleotide triphosphate hydrolases"/>
    <property type="match status" value="1"/>
</dbReference>
<evidence type="ECO:0000256" key="7">
    <source>
        <dbReference type="ARBA" id="ARBA00022840"/>
    </source>
</evidence>
<dbReference type="InterPro" id="IPR027417">
    <property type="entry name" value="P-loop_NTPase"/>
</dbReference>
<evidence type="ECO:0000256" key="4">
    <source>
        <dbReference type="ARBA" id="ARBA00022679"/>
    </source>
</evidence>
<evidence type="ECO:0000256" key="9">
    <source>
        <dbReference type="ARBA" id="ARBA00049563"/>
    </source>
</evidence>
<dbReference type="EMBL" id="BDCR01000003">
    <property type="protein sequence ID" value="GAT62899.1"/>
    <property type="molecule type" value="Genomic_DNA"/>
</dbReference>
<dbReference type="GO" id="GO:0006400">
    <property type="term" value="P:tRNA modification"/>
    <property type="evidence" value="ECO:0007669"/>
    <property type="project" value="TreeGrafter"/>
</dbReference>
<name>A0A161LUX1_9BACT</name>
<evidence type="ECO:0000256" key="1">
    <source>
        <dbReference type="ARBA" id="ARBA00001946"/>
    </source>
</evidence>
<dbReference type="PANTHER" id="PTHR11088:SF60">
    <property type="entry name" value="TRNA DIMETHYLALLYLTRANSFERASE"/>
    <property type="match status" value="1"/>
</dbReference>
<keyword evidence="4 10" id="KW-0808">Transferase</keyword>
<evidence type="ECO:0000256" key="6">
    <source>
        <dbReference type="ARBA" id="ARBA00022741"/>
    </source>
</evidence>
<keyword evidence="6 10" id="KW-0547">Nucleotide-binding</keyword>
<dbReference type="GO" id="GO:0005524">
    <property type="term" value="F:ATP binding"/>
    <property type="evidence" value="ECO:0007669"/>
    <property type="project" value="UniProtKB-UniRule"/>
</dbReference>
<dbReference type="HAMAP" id="MF_00185">
    <property type="entry name" value="IPP_trans"/>
    <property type="match status" value="1"/>
</dbReference>
<dbReference type="RefSeq" id="WP_068703616.1">
    <property type="nucleotide sequence ID" value="NZ_BDCR01000003.1"/>
</dbReference>
<evidence type="ECO:0000256" key="3">
    <source>
        <dbReference type="ARBA" id="ARBA00005842"/>
    </source>
</evidence>
<dbReference type="PANTHER" id="PTHR11088">
    <property type="entry name" value="TRNA DIMETHYLALLYLTRANSFERASE"/>
    <property type="match status" value="1"/>
</dbReference>
<dbReference type="AlphaFoldDB" id="A0A161LUX1"/>
<comment type="caution">
    <text evidence="14">The sequence shown here is derived from an EMBL/GenBank/DDBJ whole genome shotgun (WGS) entry which is preliminary data.</text>
</comment>
<evidence type="ECO:0000256" key="12">
    <source>
        <dbReference type="RuleBase" id="RU003784"/>
    </source>
</evidence>
<keyword evidence="15" id="KW-1185">Reference proteome</keyword>
<feature type="binding site" evidence="10">
    <location>
        <begin position="16"/>
        <end position="23"/>
    </location>
    <ligand>
        <name>ATP</name>
        <dbReference type="ChEBI" id="CHEBI:30616"/>
    </ligand>
</feature>
<dbReference type="NCBIfam" id="TIGR00174">
    <property type="entry name" value="miaA"/>
    <property type="match status" value="1"/>
</dbReference>
<comment type="caution">
    <text evidence="10">Lacks conserved residue(s) required for the propagation of feature annotation.</text>
</comment>
<dbReference type="Proteomes" id="UP000076586">
    <property type="component" value="Unassembled WGS sequence"/>
</dbReference>
<dbReference type="Pfam" id="PF01715">
    <property type="entry name" value="IPPT"/>
    <property type="match status" value="1"/>
</dbReference>
<evidence type="ECO:0000313" key="15">
    <source>
        <dbReference type="Proteomes" id="UP000076586"/>
    </source>
</evidence>
<protein>
    <recommendedName>
        <fullName evidence="10">tRNA dimethylallyltransferase</fullName>
        <ecNumber evidence="10">2.5.1.75</ecNumber>
    </recommendedName>
    <alternativeName>
        <fullName evidence="10">Dimethylallyl diphosphate:tRNA dimethylallyltransferase</fullName>
        <shortName evidence="10">DMAPP:tRNA dimethylallyltransferase</shortName>
        <shortName evidence="10">DMATase</shortName>
    </alternativeName>
    <alternativeName>
        <fullName evidence="10">Isopentenyl-diphosphate:tRNA isopentenyltransferase</fullName>
        <shortName evidence="10">IPP transferase</shortName>
        <shortName evidence="10">IPPT</shortName>
        <shortName evidence="10">IPTase</shortName>
    </alternativeName>
</protein>
<organism evidence="14 15">
    <name type="scientific">Paludibacter jiangxiensis</name>
    <dbReference type="NCBI Taxonomy" id="681398"/>
    <lineage>
        <taxon>Bacteria</taxon>
        <taxon>Pseudomonadati</taxon>
        <taxon>Bacteroidota</taxon>
        <taxon>Bacteroidia</taxon>
        <taxon>Bacteroidales</taxon>
        <taxon>Paludibacteraceae</taxon>
        <taxon>Paludibacter</taxon>
    </lineage>
</organism>
<comment type="cofactor">
    <cofactor evidence="1 10">
        <name>Mg(2+)</name>
        <dbReference type="ChEBI" id="CHEBI:18420"/>
    </cofactor>
</comment>
<dbReference type="SUPFAM" id="SSF52540">
    <property type="entry name" value="P-loop containing nucleoside triphosphate hydrolases"/>
    <property type="match status" value="1"/>
</dbReference>
<comment type="subunit">
    <text evidence="10">Monomer.</text>
</comment>
<accession>A0A161LUX1</accession>
<comment type="similarity">
    <text evidence="3 10 13">Belongs to the IPP transferase family.</text>
</comment>
<feature type="region of interest" description="Interaction with substrate tRNA" evidence="10">
    <location>
        <begin position="41"/>
        <end position="44"/>
    </location>
</feature>
<reference evidence="15" key="2">
    <citation type="journal article" date="2017" name="Genome Announc.">
        <title>Draft genome sequence of Paludibacter jiangxiensis NM7(T), a propionate-producing fermentative bacterium.</title>
        <authorList>
            <person name="Qiu Y.-L."/>
            <person name="Tourlousse D.M."/>
            <person name="Matsuura N."/>
            <person name="Ohashi A."/>
            <person name="Sekiguchi Y."/>
        </authorList>
    </citation>
    <scope>NUCLEOTIDE SEQUENCE [LARGE SCALE GENOMIC DNA]</scope>
    <source>
        <strain evidence="15">NM7</strain>
    </source>
</reference>
<keyword evidence="5 10" id="KW-0819">tRNA processing</keyword>
<keyword evidence="8 10" id="KW-0460">Magnesium</keyword>
<evidence type="ECO:0000313" key="14">
    <source>
        <dbReference type="EMBL" id="GAT62899.1"/>
    </source>
</evidence>
<keyword evidence="7 10" id="KW-0067">ATP-binding</keyword>
<evidence type="ECO:0000256" key="8">
    <source>
        <dbReference type="ARBA" id="ARBA00022842"/>
    </source>
</evidence>
<sequence>MQNTDKKSPVLFVLLGPTGVGKTALSLRIAERLQSPVISCDSRQFYREMKIGTAAPTQEQLQQAEHYFVGTHSIHEQYNAGKFELDVIKLLDNLFVEHPYALMVGGSMLYIDAVCNGIDDLPTIFPEVRAEIRKLYDAEGLEGIRMRLKLLDPDYYNQVDLMNAQRMLHALEVCVTCNKPYSSMRTNTAKQRSFEIVKIGLNRPREELYARINARVDEMMAEGLEAEARSLYPWKDLNALQTVGYKELFNYFDGVWTKEFAVDMIRQDSRRYAKKQLSWFNRDKSIRWFNPDDEEAVMEYVAGFMER</sequence>
<evidence type="ECO:0000256" key="2">
    <source>
        <dbReference type="ARBA" id="ARBA00003213"/>
    </source>
</evidence>
<feature type="site" description="Interaction with substrate tRNA" evidence="10">
    <location>
        <position position="107"/>
    </location>
</feature>
<comment type="function">
    <text evidence="2 10 12">Catalyzes the transfer of a dimethylallyl group onto the adenine at position 37 in tRNAs that read codons beginning with uridine, leading to the formation of N6-(dimethylallyl)adenosine (i(6)A).</text>
</comment>
<dbReference type="OrthoDB" id="9776390at2"/>
<dbReference type="Gene3D" id="1.10.20.140">
    <property type="match status" value="1"/>
</dbReference>
<feature type="binding site" evidence="10">
    <location>
        <begin position="18"/>
        <end position="23"/>
    </location>
    <ligand>
        <name>substrate</name>
    </ligand>
</feature>